<protein>
    <submittedName>
        <fullName evidence="1">Uncharacterized protein</fullName>
    </submittedName>
</protein>
<proteinExistence type="predicted"/>
<name>A0A0F9PWF3_9ZZZZ</name>
<organism evidence="1">
    <name type="scientific">marine sediment metagenome</name>
    <dbReference type="NCBI Taxonomy" id="412755"/>
    <lineage>
        <taxon>unclassified sequences</taxon>
        <taxon>metagenomes</taxon>
        <taxon>ecological metagenomes</taxon>
    </lineage>
</organism>
<accession>A0A0F9PWF3</accession>
<dbReference type="EMBL" id="LAZR01002514">
    <property type="protein sequence ID" value="KKN29052.1"/>
    <property type="molecule type" value="Genomic_DNA"/>
</dbReference>
<sequence>MAEDNQDRKRLVDMRLSAHVRGVNAKDVLEIVELVEDLLSGWGEVEVSHSVTRKRRRLTMADALKSTE</sequence>
<dbReference type="AlphaFoldDB" id="A0A0F9PWF3"/>
<comment type="caution">
    <text evidence="1">The sequence shown here is derived from an EMBL/GenBank/DDBJ whole genome shotgun (WGS) entry which is preliminary data.</text>
</comment>
<gene>
    <name evidence="1" type="ORF">LCGC14_0848080</name>
</gene>
<reference evidence="1" key="1">
    <citation type="journal article" date="2015" name="Nature">
        <title>Complex archaea that bridge the gap between prokaryotes and eukaryotes.</title>
        <authorList>
            <person name="Spang A."/>
            <person name="Saw J.H."/>
            <person name="Jorgensen S.L."/>
            <person name="Zaremba-Niedzwiedzka K."/>
            <person name="Martijn J."/>
            <person name="Lind A.E."/>
            <person name="van Eijk R."/>
            <person name="Schleper C."/>
            <person name="Guy L."/>
            <person name="Ettema T.J."/>
        </authorList>
    </citation>
    <scope>NUCLEOTIDE SEQUENCE</scope>
</reference>
<evidence type="ECO:0000313" key="1">
    <source>
        <dbReference type="EMBL" id="KKN29052.1"/>
    </source>
</evidence>